<dbReference type="Proteomes" id="UP000324222">
    <property type="component" value="Unassembled WGS sequence"/>
</dbReference>
<comment type="caution">
    <text evidence="1">The sequence shown here is derived from an EMBL/GenBank/DDBJ whole genome shotgun (WGS) entry which is preliminary data.</text>
</comment>
<evidence type="ECO:0000313" key="1">
    <source>
        <dbReference type="EMBL" id="MPC99859.1"/>
    </source>
</evidence>
<protein>
    <submittedName>
        <fullName evidence="1">Uncharacterized protein</fullName>
    </submittedName>
</protein>
<keyword evidence="2" id="KW-1185">Reference proteome</keyword>
<dbReference type="AlphaFoldDB" id="A0A5B7JYE0"/>
<dbReference type="EMBL" id="VSRR010120261">
    <property type="protein sequence ID" value="MPC99859.1"/>
    <property type="molecule type" value="Genomic_DNA"/>
</dbReference>
<reference evidence="1 2" key="1">
    <citation type="submission" date="2019-05" db="EMBL/GenBank/DDBJ databases">
        <title>Another draft genome of Portunus trituberculatus and its Hox gene families provides insights of decapod evolution.</title>
        <authorList>
            <person name="Jeong J.-H."/>
            <person name="Song I."/>
            <person name="Kim S."/>
            <person name="Choi T."/>
            <person name="Kim D."/>
            <person name="Ryu S."/>
            <person name="Kim W."/>
        </authorList>
    </citation>
    <scope>NUCLEOTIDE SEQUENCE [LARGE SCALE GENOMIC DNA]</scope>
    <source>
        <tissue evidence="1">Muscle</tissue>
    </source>
</reference>
<proteinExistence type="predicted"/>
<sequence>MKELNLSWKNDDPIKMYKNMRMPQFEMEQIVPTTCQESFQIGEY</sequence>
<dbReference type="OrthoDB" id="442503at2759"/>
<name>A0A5B7JYE0_PORTR</name>
<organism evidence="1 2">
    <name type="scientific">Portunus trituberculatus</name>
    <name type="common">Swimming crab</name>
    <name type="synonym">Neptunus trituberculatus</name>
    <dbReference type="NCBI Taxonomy" id="210409"/>
    <lineage>
        <taxon>Eukaryota</taxon>
        <taxon>Metazoa</taxon>
        <taxon>Ecdysozoa</taxon>
        <taxon>Arthropoda</taxon>
        <taxon>Crustacea</taxon>
        <taxon>Multicrustacea</taxon>
        <taxon>Malacostraca</taxon>
        <taxon>Eumalacostraca</taxon>
        <taxon>Eucarida</taxon>
        <taxon>Decapoda</taxon>
        <taxon>Pleocyemata</taxon>
        <taxon>Brachyura</taxon>
        <taxon>Eubrachyura</taxon>
        <taxon>Portunoidea</taxon>
        <taxon>Portunidae</taxon>
        <taxon>Portuninae</taxon>
        <taxon>Portunus</taxon>
    </lineage>
</organism>
<gene>
    <name evidence="1" type="ORF">E2C01_095301</name>
</gene>
<accession>A0A5B7JYE0</accession>
<evidence type="ECO:0000313" key="2">
    <source>
        <dbReference type="Proteomes" id="UP000324222"/>
    </source>
</evidence>